<dbReference type="OrthoDB" id="5826231at2759"/>
<evidence type="ECO:0000256" key="1">
    <source>
        <dbReference type="SAM" id="MobiDB-lite"/>
    </source>
</evidence>
<comment type="caution">
    <text evidence="2">The sequence shown here is derived from an EMBL/GenBank/DDBJ whole genome shotgun (WGS) entry which is preliminary data.</text>
</comment>
<organism evidence="2 3">
    <name type="scientific">Caenorhabditis angaria</name>
    <dbReference type="NCBI Taxonomy" id="860376"/>
    <lineage>
        <taxon>Eukaryota</taxon>
        <taxon>Metazoa</taxon>
        <taxon>Ecdysozoa</taxon>
        <taxon>Nematoda</taxon>
        <taxon>Chromadorea</taxon>
        <taxon>Rhabditida</taxon>
        <taxon>Rhabditina</taxon>
        <taxon>Rhabditomorpha</taxon>
        <taxon>Rhabditoidea</taxon>
        <taxon>Rhabditidae</taxon>
        <taxon>Peloderinae</taxon>
        <taxon>Caenorhabditis</taxon>
    </lineage>
</organism>
<feature type="compositionally biased region" description="Low complexity" evidence="1">
    <location>
        <begin position="63"/>
        <end position="72"/>
    </location>
</feature>
<keyword evidence="3" id="KW-1185">Reference proteome</keyword>
<sequence>MNYDRRYSPPGGGGGYSTQTQARSQQPTPRGIDSRSHFYGREYPPLRSRSQNNIEQDYDRGYPGPQHPQQQPFYDTRTLDKNSRSKSLDTRELRGDDGYYRDDFSHGVIIPIRRETGPRRPFINNPHDSPPRQHQPQQQQHQDDQEIHIPYNHRRSFDDRQRFGGFDSPKSLNSRYPQEQHRPEPRYLDERGIDPNFQQIQPYRSGGGGGGGYRSSSGSHHRSHHETITQQPTELRVGYGPNHGPGYGPGPGPRPIQHRRIQCCCFRFVWPPWSVEPTGPPQQIYRNF</sequence>
<feature type="region of interest" description="Disordered" evidence="1">
    <location>
        <begin position="1"/>
        <end position="255"/>
    </location>
</feature>
<reference evidence="2" key="1">
    <citation type="submission" date="2022-11" db="EMBL/GenBank/DDBJ databases">
        <authorList>
            <person name="Kikuchi T."/>
        </authorList>
    </citation>
    <scope>NUCLEOTIDE SEQUENCE</scope>
    <source>
        <strain evidence="2">PS1010</strain>
    </source>
</reference>
<feature type="compositionally biased region" description="Basic and acidic residues" evidence="1">
    <location>
        <begin position="178"/>
        <end position="193"/>
    </location>
</feature>
<accession>A0A9P1J361</accession>
<evidence type="ECO:0000313" key="2">
    <source>
        <dbReference type="EMBL" id="CAI5456063.1"/>
    </source>
</evidence>
<proteinExistence type="predicted"/>
<dbReference type="AlphaFoldDB" id="A0A9P1J361"/>
<protein>
    <submittedName>
        <fullName evidence="2">Uncharacterized protein</fullName>
    </submittedName>
</protein>
<name>A0A9P1J361_9PELO</name>
<gene>
    <name evidence="2" type="ORF">CAMP_LOCUS18700</name>
</gene>
<dbReference type="EMBL" id="CANHGI010000006">
    <property type="protein sequence ID" value="CAI5456063.1"/>
    <property type="molecule type" value="Genomic_DNA"/>
</dbReference>
<feature type="compositionally biased region" description="Basic and acidic residues" evidence="1">
    <location>
        <begin position="77"/>
        <end position="105"/>
    </location>
</feature>
<dbReference type="Proteomes" id="UP001152747">
    <property type="component" value="Unassembled WGS sequence"/>
</dbReference>
<evidence type="ECO:0000313" key="3">
    <source>
        <dbReference type="Proteomes" id="UP001152747"/>
    </source>
</evidence>